<protein>
    <submittedName>
        <fullName evidence="1">Uncharacterized protein</fullName>
    </submittedName>
</protein>
<dbReference type="Proteomes" id="UP000193862">
    <property type="component" value="Unassembled WGS sequence"/>
</dbReference>
<sequence length="57" mass="6121">MTFLKLPHPEWSTALCSSSRGVVGIGRAGEGIAPARFQFPHLRGRCLAKSSGEFPHA</sequence>
<proteinExistence type="predicted"/>
<organism evidence="1 2">
    <name type="scientific">Aquimixticola soesokkakensis</name>
    <dbReference type="NCBI Taxonomy" id="1519096"/>
    <lineage>
        <taxon>Bacteria</taxon>
        <taxon>Pseudomonadati</taxon>
        <taxon>Pseudomonadota</taxon>
        <taxon>Alphaproteobacteria</taxon>
        <taxon>Rhodobacterales</taxon>
        <taxon>Paracoccaceae</taxon>
        <taxon>Aquimixticola</taxon>
    </lineage>
</organism>
<reference evidence="1 2" key="1">
    <citation type="submission" date="2017-03" db="EMBL/GenBank/DDBJ databases">
        <authorList>
            <person name="Afonso C.L."/>
            <person name="Miller P.J."/>
            <person name="Scott M.A."/>
            <person name="Spackman E."/>
            <person name="Goraichik I."/>
            <person name="Dimitrov K.M."/>
            <person name="Suarez D.L."/>
            <person name="Swayne D.E."/>
        </authorList>
    </citation>
    <scope>NUCLEOTIDE SEQUENCE [LARGE SCALE GENOMIC DNA]</scope>
    <source>
        <strain evidence="1 2">CECT 8620</strain>
    </source>
</reference>
<evidence type="ECO:0000313" key="2">
    <source>
        <dbReference type="Proteomes" id="UP000193862"/>
    </source>
</evidence>
<gene>
    <name evidence="1" type="ORF">AQS8620_01320</name>
</gene>
<dbReference type="AlphaFoldDB" id="A0A1Y5SCE9"/>
<accession>A0A1Y5SCE9</accession>
<dbReference type="EMBL" id="FWFS01000004">
    <property type="protein sequence ID" value="SLN36800.1"/>
    <property type="molecule type" value="Genomic_DNA"/>
</dbReference>
<keyword evidence="2" id="KW-1185">Reference proteome</keyword>
<evidence type="ECO:0000313" key="1">
    <source>
        <dbReference type="EMBL" id="SLN36800.1"/>
    </source>
</evidence>
<name>A0A1Y5SCE9_9RHOB</name>